<evidence type="ECO:0000256" key="7">
    <source>
        <dbReference type="ARBA" id="ARBA00022629"/>
    </source>
</evidence>
<keyword evidence="12" id="KW-0460">Magnesium</keyword>
<dbReference type="EMBL" id="JAEDAJ010000011">
    <property type="protein sequence ID" value="MBK0332607.1"/>
    <property type="molecule type" value="Genomic_DNA"/>
</dbReference>
<evidence type="ECO:0000256" key="14">
    <source>
        <dbReference type="RuleBase" id="RU000610"/>
    </source>
</evidence>
<accession>A0ABS1BEN4</accession>
<feature type="active site" evidence="12">
    <location>
        <position position="58"/>
    </location>
</feature>
<dbReference type="Pfam" id="PF01261">
    <property type="entry name" value="AP_endonuc_2"/>
    <property type="match status" value="1"/>
</dbReference>
<feature type="domain" description="Xylose isomerase-like TIM barrel" evidence="15">
    <location>
        <begin position="42"/>
        <end position="280"/>
    </location>
</feature>
<dbReference type="SUPFAM" id="SSF51658">
    <property type="entry name" value="Xylose isomerase-like"/>
    <property type="match status" value="1"/>
</dbReference>
<organism evidence="16 17">
    <name type="scientific">Brachybacterium halotolerans</name>
    <dbReference type="NCBI Taxonomy" id="2795215"/>
    <lineage>
        <taxon>Bacteria</taxon>
        <taxon>Bacillati</taxon>
        <taxon>Actinomycetota</taxon>
        <taxon>Actinomycetes</taxon>
        <taxon>Micrococcales</taxon>
        <taxon>Dermabacteraceae</taxon>
        <taxon>Brachybacterium</taxon>
    </lineage>
</organism>
<dbReference type="InterPro" id="IPR013022">
    <property type="entry name" value="Xyl_isomerase-like_TIM-brl"/>
</dbReference>
<comment type="subunit">
    <text evidence="3 12 14">Homotetramer.</text>
</comment>
<evidence type="ECO:0000256" key="12">
    <source>
        <dbReference type="HAMAP-Rule" id="MF_00455"/>
    </source>
</evidence>
<feature type="binding site" evidence="12">
    <location>
        <position position="218"/>
    </location>
    <ligand>
        <name>Mg(2+)</name>
        <dbReference type="ChEBI" id="CHEBI:18420"/>
        <label>2</label>
    </ligand>
</feature>
<reference evidence="16 17" key="1">
    <citation type="submission" date="2020-12" db="EMBL/GenBank/DDBJ databases">
        <title>Brachybacterium sp. MASK1Z-5, whole genome shotgun sequence.</title>
        <authorList>
            <person name="Tuo L."/>
        </authorList>
    </citation>
    <scope>NUCLEOTIDE SEQUENCE [LARGE SCALE GENOMIC DNA]</scope>
    <source>
        <strain evidence="16 17">MASK1Z-5</strain>
    </source>
</reference>
<keyword evidence="6 12" id="KW-0963">Cytoplasm</keyword>
<name>A0ABS1BEN4_9MICO</name>
<comment type="caution">
    <text evidence="16">The sequence shown here is derived from an EMBL/GenBank/DDBJ whole genome shotgun (WGS) entry which is preliminary data.</text>
</comment>
<dbReference type="InterPro" id="IPR001998">
    <property type="entry name" value="Xylose_isomerase"/>
</dbReference>
<keyword evidence="7 12" id="KW-0859">Xylose metabolism</keyword>
<evidence type="ECO:0000259" key="15">
    <source>
        <dbReference type="Pfam" id="PF01261"/>
    </source>
</evidence>
<dbReference type="GO" id="GO:0009045">
    <property type="term" value="F:xylose isomerase activity"/>
    <property type="evidence" value="ECO:0007669"/>
    <property type="project" value="UniProtKB-EC"/>
</dbReference>
<evidence type="ECO:0000313" key="17">
    <source>
        <dbReference type="Proteomes" id="UP000612352"/>
    </source>
</evidence>
<dbReference type="Proteomes" id="UP000612352">
    <property type="component" value="Unassembled WGS sequence"/>
</dbReference>
<dbReference type="PANTHER" id="PTHR48408">
    <property type="match status" value="1"/>
</dbReference>
<comment type="similarity">
    <text evidence="2 12 13">Belongs to the xylose isomerase family.</text>
</comment>
<evidence type="ECO:0000256" key="10">
    <source>
        <dbReference type="ARBA" id="ARBA00023277"/>
    </source>
</evidence>
<feature type="binding site" evidence="12">
    <location>
        <position position="246"/>
    </location>
    <ligand>
        <name>Mg(2+)</name>
        <dbReference type="ChEBI" id="CHEBI:18420"/>
        <label>1</label>
    </ligand>
</feature>
<gene>
    <name evidence="12" type="primary">xylA</name>
    <name evidence="16" type="ORF">I8D64_14495</name>
</gene>
<evidence type="ECO:0000313" key="16">
    <source>
        <dbReference type="EMBL" id="MBK0332607.1"/>
    </source>
</evidence>
<evidence type="ECO:0000256" key="13">
    <source>
        <dbReference type="RuleBase" id="RU000609"/>
    </source>
</evidence>
<keyword evidence="9 12" id="KW-0413">Isomerase</keyword>
<evidence type="ECO:0000256" key="1">
    <source>
        <dbReference type="ARBA" id="ARBA00004496"/>
    </source>
</evidence>
<feature type="binding site" evidence="12">
    <location>
        <position position="218"/>
    </location>
    <ligand>
        <name>Mg(2+)</name>
        <dbReference type="ChEBI" id="CHEBI:18420"/>
        <label>1</label>
    </ligand>
</feature>
<proteinExistence type="inferred from homology"/>
<dbReference type="RefSeq" id="WP_200503509.1">
    <property type="nucleotide sequence ID" value="NZ_JAEDAJ010000011.1"/>
</dbReference>
<evidence type="ECO:0000256" key="11">
    <source>
        <dbReference type="ARBA" id="ARBA00033659"/>
    </source>
</evidence>
<evidence type="ECO:0000256" key="5">
    <source>
        <dbReference type="ARBA" id="ARBA00018232"/>
    </source>
</evidence>
<dbReference type="PROSITE" id="PS51415">
    <property type="entry name" value="XYLOSE_ISOMERASE"/>
    <property type="match status" value="1"/>
</dbReference>
<feature type="binding site" evidence="12">
    <location>
        <position position="221"/>
    </location>
    <ligand>
        <name>Mg(2+)</name>
        <dbReference type="ChEBI" id="CHEBI:18420"/>
        <label>2</label>
    </ligand>
</feature>
<dbReference type="InterPro" id="IPR036237">
    <property type="entry name" value="Xyl_isomerase-like_sf"/>
</dbReference>
<keyword evidence="10 12" id="KW-0119">Carbohydrate metabolism</keyword>
<dbReference type="EC" id="5.3.1.5" evidence="4 12"/>
<dbReference type="NCBIfam" id="TIGR02631">
    <property type="entry name" value="xylA_Arthro"/>
    <property type="match status" value="1"/>
</dbReference>
<dbReference type="HAMAP" id="MF_00455">
    <property type="entry name" value="Xylose_isom_A"/>
    <property type="match status" value="1"/>
</dbReference>
<evidence type="ECO:0000256" key="6">
    <source>
        <dbReference type="ARBA" id="ARBA00022490"/>
    </source>
</evidence>
<feature type="binding site" evidence="12">
    <location>
        <position position="182"/>
    </location>
    <ligand>
        <name>Mg(2+)</name>
        <dbReference type="ChEBI" id="CHEBI:18420"/>
        <label>1</label>
    </ligand>
</feature>
<comment type="subcellular location">
    <subcellularLocation>
        <location evidence="1 12 14">Cytoplasm</location>
    </subcellularLocation>
</comment>
<dbReference type="InterPro" id="IPR013453">
    <property type="entry name" value="XylA_actinobac"/>
</dbReference>
<keyword evidence="17" id="KW-1185">Reference proteome</keyword>
<keyword evidence="8 12" id="KW-0479">Metal-binding</keyword>
<evidence type="ECO:0000256" key="4">
    <source>
        <dbReference type="ARBA" id="ARBA00011958"/>
    </source>
</evidence>
<evidence type="ECO:0000256" key="2">
    <source>
        <dbReference type="ARBA" id="ARBA00005765"/>
    </source>
</evidence>
<comment type="cofactor">
    <cofactor evidence="12">
        <name>Mg(2+)</name>
        <dbReference type="ChEBI" id="CHEBI:18420"/>
    </cofactor>
    <text evidence="12">Binds 2 magnesium ions per subunit.</text>
</comment>
<evidence type="ECO:0000256" key="3">
    <source>
        <dbReference type="ARBA" id="ARBA00011881"/>
    </source>
</evidence>
<comment type="caution">
    <text evidence="12">Lacks conserved residue(s) required for the propagation of feature annotation.</text>
</comment>
<feature type="active site" evidence="12">
    <location>
        <position position="55"/>
    </location>
</feature>
<comment type="catalytic activity">
    <reaction evidence="11 12 13">
        <text>alpha-D-xylose = alpha-D-xylulofuranose</text>
        <dbReference type="Rhea" id="RHEA:22816"/>
        <dbReference type="ChEBI" id="CHEBI:28518"/>
        <dbReference type="ChEBI" id="CHEBI:188998"/>
        <dbReference type="EC" id="5.3.1.5"/>
    </reaction>
</comment>
<evidence type="ECO:0000256" key="9">
    <source>
        <dbReference type="ARBA" id="ARBA00023235"/>
    </source>
</evidence>
<dbReference type="Gene3D" id="3.20.20.150">
    <property type="entry name" value="Divalent-metal-dependent TIM barrel enzymes"/>
    <property type="match status" value="1"/>
</dbReference>
<dbReference type="PRINTS" id="PR00688">
    <property type="entry name" value="XYLOSISMRASE"/>
</dbReference>
<sequence length="397" mass="43936">MTAPTPTREDRFSFGLWTTGWTAKDQFGDPTRPPLELTAHIRRLAEIGAWGFTFHDNDVVPFGASAEERSRIIAQLKKVTEETGLVIEMITTDTFAHPVFKDGAFTSNDRSVRRYGLRKVLTNVDLAAELGAKTFVMWGGREGAEYDGSKDLLAAHQRYAEGIDTVAGYIKDKGYDLRVALEPKPNEPRGNIFLPTVGHALAFIEQLEHRDIIGINPETGHEQMATLNYTHGLAQALWAGKLFHIDLNGQHGPMYDQDLVFGHGDLISAFFTVDLLENGFPSKPGAFDGARHFDYKPSRTEHEKGQYDAAAANMEMYLMLKERALAFRADPEVQEALAYSGIEDLGRPTLGAGESLADLLADRSAFEDFDVDAAGARNFGFVRLQQLAMRHLLGFAG</sequence>
<feature type="binding site" evidence="12">
    <location>
        <position position="294"/>
    </location>
    <ligand>
        <name>Mg(2+)</name>
        <dbReference type="ChEBI" id="CHEBI:18420"/>
        <label>1</label>
    </ligand>
</feature>
<protein>
    <recommendedName>
        <fullName evidence="5 12">Xylose isomerase</fullName>
        <ecNumber evidence="4 12">5.3.1.5</ecNumber>
    </recommendedName>
</protein>
<dbReference type="PANTHER" id="PTHR48408:SF1">
    <property type="entry name" value="XYLOSE ISOMERASE"/>
    <property type="match status" value="1"/>
</dbReference>
<evidence type="ECO:0000256" key="8">
    <source>
        <dbReference type="ARBA" id="ARBA00022723"/>
    </source>
</evidence>